<evidence type="ECO:0000256" key="11">
    <source>
        <dbReference type="SAM" id="Phobius"/>
    </source>
</evidence>
<dbReference type="AlphaFoldDB" id="A0A5J5BTT8"/>
<evidence type="ECO:0000256" key="7">
    <source>
        <dbReference type="ARBA" id="ARBA00023211"/>
    </source>
</evidence>
<dbReference type="GO" id="GO:0030145">
    <property type="term" value="F:manganese ion binding"/>
    <property type="evidence" value="ECO:0007669"/>
    <property type="project" value="UniProtKB-UniRule"/>
</dbReference>
<dbReference type="PRINTS" id="PR00325">
    <property type="entry name" value="GERMIN"/>
</dbReference>
<evidence type="ECO:0000256" key="3">
    <source>
        <dbReference type="ARBA" id="ARBA00022523"/>
    </source>
</evidence>
<accession>A0A5J5BTT8</accession>
<dbReference type="FunFam" id="2.60.120.10:FF:000005">
    <property type="entry name" value="Germin-like protein subfamily 1 member 8"/>
    <property type="match status" value="1"/>
</dbReference>
<feature type="binding site" evidence="9">
    <location>
        <position position="59"/>
    </location>
    <ligand>
        <name>Mn(2+)</name>
        <dbReference type="ChEBI" id="CHEBI:29035"/>
    </ligand>
</feature>
<dbReference type="SUPFAM" id="SSF51182">
    <property type="entry name" value="RmlC-like cupins"/>
    <property type="match status" value="1"/>
</dbReference>
<dbReference type="Proteomes" id="UP000325577">
    <property type="component" value="Linkage Group LG10"/>
</dbReference>
<dbReference type="InterPro" id="IPR014710">
    <property type="entry name" value="RmlC-like_jellyroll"/>
</dbReference>
<evidence type="ECO:0000256" key="5">
    <source>
        <dbReference type="ARBA" id="ARBA00022723"/>
    </source>
</evidence>
<evidence type="ECO:0000313" key="13">
    <source>
        <dbReference type="EMBL" id="KAA8545152.1"/>
    </source>
</evidence>
<keyword evidence="3 10" id="KW-0052">Apoplast</keyword>
<evidence type="ECO:0000256" key="6">
    <source>
        <dbReference type="ARBA" id="ARBA00023157"/>
    </source>
</evidence>
<feature type="binding site" evidence="9">
    <location>
        <position position="66"/>
    </location>
    <ligand>
        <name>Mn(2+)</name>
        <dbReference type="ChEBI" id="CHEBI:29035"/>
    </ligand>
</feature>
<keyword evidence="4 10" id="KW-0964">Secreted</keyword>
<proteinExistence type="inferred from homology"/>
<evidence type="ECO:0000256" key="8">
    <source>
        <dbReference type="PIRSR" id="PIRSR601929-1"/>
    </source>
</evidence>
<dbReference type="InterPro" id="IPR006045">
    <property type="entry name" value="Cupin_1"/>
</dbReference>
<feature type="binding site" evidence="9">
    <location>
        <position position="61"/>
    </location>
    <ligand>
        <name>Mn(2+)</name>
        <dbReference type="ChEBI" id="CHEBI:29035"/>
    </ligand>
</feature>
<feature type="transmembrane region" description="Helical" evidence="11">
    <location>
        <begin position="177"/>
        <end position="196"/>
    </location>
</feature>
<feature type="domain" description="Cupin type-1" evidence="12">
    <location>
        <begin position="11"/>
        <end position="161"/>
    </location>
</feature>
<evidence type="ECO:0000256" key="10">
    <source>
        <dbReference type="RuleBase" id="RU366015"/>
    </source>
</evidence>
<feature type="binding site" evidence="8">
    <location>
        <position position="61"/>
    </location>
    <ligand>
        <name>oxalate</name>
        <dbReference type="ChEBI" id="CHEBI:30623"/>
    </ligand>
</feature>
<evidence type="ECO:0000256" key="9">
    <source>
        <dbReference type="PIRSR" id="PIRSR601929-2"/>
    </source>
</evidence>
<name>A0A5J5BTT8_9ASTE</name>
<comment type="similarity">
    <text evidence="2 10">Belongs to the germin family.</text>
</comment>
<dbReference type="InterPro" id="IPR001929">
    <property type="entry name" value="Germin"/>
</dbReference>
<evidence type="ECO:0000259" key="12">
    <source>
        <dbReference type="SMART" id="SM00835"/>
    </source>
</evidence>
<dbReference type="GO" id="GO:0048046">
    <property type="term" value="C:apoplast"/>
    <property type="evidence" value="ECO:0007669"/>
    <property type="project" value="UniProtKB-SubCell"/>
</dbReference>
<dbReference type="PROSITE" id="PS00725">
    <property type="entry name" value="GERMIN"/>
    <property type="match status" value="1"/>
</dbReference>
<keyword evidence="5 8" id="KW-0479">Metal-binding</keyword>
<dbReference type="PANTHER" id="PTHR31238">
    <property type="entry name" value="GERMIN-LIKE PROTEIN SUBFAMILY 3 MEMBER 3"/>
    <property type="match status" value="1"/>
</dbReference>
<keyword evidence="14" id="KW-1185">Reference proteome</keyword>
<evidence type="ECO:0000256" key="1">
    <source>
        <dbReference type="ARBA" id="ARBA00004271"/>
    </source>
</evidence>
<evidence type="ECO:0000313" key="14">
    <source>
        <dbReference type="Proteomes" id="UP000325577"/>
    </source>
</evidence>
<protein>
    <recommendedName>
        <fullName evidence="10">Germin-like protein</fullName>
    </recommendedName>
</protein>
<dbReference type="OrthoDB" id="1921208at2759"/>
<dbReference type="InterPro" id="IPR011051">
    <property type="entry name" value="RmlC_Cupin_sf"/>
</dbReference>
<keyword evidence="11" id="KW-0472">Membrane</keyword>
<dbReference type="Gene3D" id="2.60.120.10">
    <property type="entry name" value="Jelly Rolls"/>
    <property type="match status" value="1"/>
</dbReference>
<reference evidence="13 14" key="1">
    <citation type="submission" date="2019-09" db="EMBL/GenBank/DDBJ databases">
        <title>A chromosome-level genome assembly of the Chinese tupelo Nyssa sinensis.</title>
        <authorList>
            <person name="Yang X."/>
            <person name="Kang M."/>
            <person name="Yang Y."/>
            <person name="Xiong H."/>
            <person name="Wang M."/>
            <person name="Zhang Z."/>
            <person name="Wang Z."/>
            <person name="Wu H."/>
            <person name="Ma T."/>
            <person name="Liu J."/>
            <person name="Xi Z."/>
        </authorList>
    </citation>
    <scope>NUCLEOTIDE SEQUENCE [LARGE SCALE GENOMIC DNA]</scope>
    <source>
        <strain evidence="13">J267</strain>
        <tissue evidence="13">Leaf</tissue>
    </source>
</reference>
<evidence type="ECO:0000256" key="4">
    <source>
        <dbReference type="ARBA" id="ARBA00022525"/>
    </source>
</evidence>
<dbReference type="SMART" id="SM00835">
    <property type="entry name" value="Cupin_1"/>
    <property type="match status" value="1"/>
</dbReference>
<feature type="binding site" evidence="9">
    <location>
        <position position="107"/>
    </location>
    <ligand>
        <name>Mn(2+)</name>
        <dbReference type="ChEBI" id="CHEBI:29035"/>
    </ligand>
</feature>
<keyword evidence="11" id="KW-0812">Transmembrane</keyword>
<feature type="binding site" evidence="8">
    <location>
        <position position="56"/>
    </location>
    <ligand>
        <name>oxalate</name>
        <dbReference type="ChEBI" id="CHEBI:30623"/>
    </ligand>
</feature>
<gene>
    <name evidence="13" type="ORF">F0562_019959</name>
</gene>
<dbReference type="InterPro" id="IPR019780">
    <property type="entry name" value="Germin_Mn-BS"/>
</dbReference>
<keyword evidence="6" id="KW-1015">Disulfide bond</keyword>
<keyword evidence="11" id="KW-1133">Transmembrane helix</keyword>
<dbReference type="CDD" id="cd02241">
    <property type="entry name" value="cupin_OxOx"/>
    <property type="match status" value="1"/>
</dbReference>
<keyword evidence="7 8" id="KW-0464">Manganese</keyword>
<dbReference type="EMBL" id="CM018033">
    <property type="protein sequence ID" value="KAA8545152.1"/>
    <property type="molecule type" value="Genomic_DNA"/>
</dbReference>
<evidence type="ECO:0000256" key="2">
    <source>
        <dbReference type="ARBA" id="ARBA00007456"/>
    </source>
</evidence>
<organism evidence="13 14">
    <name type="scientific">Nyssa sinensis</name>
    <dbReference type="NCBI Taxonomy" id="561372"/>
    <lineage>
        <taxon>Eukaryota</taxon>
        <taxon>Viridiplantae</taxon>
        <taxon>Streptophyta</taxon>
        <taxon>Embryophyta</taxon>
        <taxon>Tracheophyta</taxon>
        <taxon>Spermatophyta</taxon>
        <taxon>Magnoliopsida</taxon>
        <taxon>eudicotyledons</taxon>
        <taxon>Gunneridae</taxon>
        <taxon>Pentapetalae</taxon>
        <taxon>asterids</taxon>
        <taxon>Cornales</taxon>
        <taxon>Nyssaceae</taxon>
        <taxon>Nyssa</taxon>
    </lineage>
</organism>
<comment type="subcellular location">
    <subcellularLocation>
        <location evidence="1 10">Secreted</location>
        <location evidence="1 10">Extracellular space</location>
        <location evidence="1 10">Apoplast</location>
    </subcellularLocation>
</comment>
<dbReference type="Pfam" id="PF00190">
    <property type="entry name" value="Cupin_1"/>
    <property type="match status" value="1"/>
</dbReference>
<feature type="binding site" evidence="8">
    <location>
        <position position="66"/>
    </location>
    <ligand>
        <name>oxalate</name>
        <dbReference type="ChEBI" id="CHEBI:30623"/>
    </ligand>
</feature>
<sequence>MLATADDFFFPGLNIPRSTANSLGSNVTLLDVTKIAGLNTLGVSLARIDFAPYGLNPPHTHPRATEILVVVEGIIYVGFVSSFPANRLFTKLLYPGDVFVFPEGLIHFQFNVANTTGVTFSGLGSQNPGLIVIANNVFGSTPPISPDVLTKAFKLDKNVGFQRSIIAESLFTAHGLWMFYLEIVFTPWVVAVYLLIKSSQN</sequence>